<reference evidence="2" key="1">
    <citation type="journal article" date="2013" name="Genetics">
        <title>The draft genome and transcriptome of Panagrellus redivivus are shaped by the harsh demands of a free-living lifestyle.</title>
        <authorList>
            <person name="Srinivasan J."/>
            <person name="Dillman A.R."/>
            <person name="Macchietto M.G."/>
            <person name="Heikkinen L."/>
            <person name="Lakso M."/>
            <person name="Fracchia K.M."/>
            <person name="Antoshechkin I."/>
            <person name="Mortazavi A."/>
            <person name="Wong G."/>
            <person name="Sternberg P.W."/>
        </authorList>
    </citation>
    <scope>NUCLEOTIDE SEQUENCE [LARGE SCALE GENOMIC DNA]</scope>
    <source>
        <strain evidence="2">MT8872</strain>
    </source>
</reference>
<dbReference type="Proteomes" id="UP000492821">
    <property type="component" value="Unassembled WGS sequence"/>
</dbReference>
<dbReference type="InterPro" id="IPR000210">
    <property type="entry name" value="BTB/POZ_dom"/>
</dbReference>
<dbReference type="AlphaFoldDB" id="A0A7E4VNP3"/>
<dbReference type="Gene3D" id="3.30.710.10">
    <property type="entry name" value="Potassium Channel Kv1.1, Chain A"/>
    <property type="match status" value="1"/>
</dbReference>
<dbReference type="GO" id="GO:0051260">
    <property type="term" value="P:protein homooligomerization"/>
    <property type="evidence" value="ECO:0007669"/>
    <property type="project" value="InterPro"/>
</dbReference>
<sequence length="213" mass="23758">MLTSLHPLCKAYLSHATITEINDNDKLGQTYPSPQGHTLKMTHYSGSKPLTRVQTQALQNAGILKALQHHGNEIIEINAGGKVYAVRYHILADTDSVYFKNLFTIAPNGQVHINPKYYVPDSSGRLFVDRDGKLFGLVLQFLRDGHHAVLPKDEAVLRSLRREAEYFGLVSFIAFIDNELQKLKSTVSETQQLIYAIQNLTQQLSGVAVNNGL</sequence>
<dbReference type="PANTHER" id="PTHR11145">
    <property type="entry name" value="BTB/POZ DOMAIN-CONTAINING ADAPTER FOR CUL3-MEDIATED RHOA DEGRADATION PROTEIN FAMILY MEMBER"/>
    <property type="match status" value="1"/>
</dbReference>
<dbReference type="SMART" id="SM00225">
    <property type="entry name" value="BTB"/>
    <property type="match status" value="1"/>
</dbReference>
<keyword evidence="2" id="KW-1185">Reference proteome</keyword>
<feature type="domain" description="BTB" evidence="1">
    <location>
        <begin position="73"/>
        <end position="184"/>
    </location>
</feature>
<dbReference type="SUPFAM" id="SSF54695">
    <property type="entry name" value="POZ domain"/>
    <property type="match status" value="1"/>
</dbReference>
<name>A0A7E4VNP3_PANRE</name>
<accession>A0A7E4VNP3</accession>
<evidence type="ECO:0000259" key="1">
    <source>
        <dbReference type="SMART" id="SM00225"/>
    </source>
</evidence>
<evidence type="ECO:0000313" key="3">
    <source>
        <dbReference type="WBParaSite" id="Pan_g23163.t1"/>
    </source>
</evidence>
<dbReference type="InterPro" id="IPR045068">
    <property type="entry name" value="BACURD1-3"/>
</dbReference>
<protein>
    <submittedName>
        <fullName evidence="3">BTB domain-containing protein</fullName>
    </submittedName>
</protein>
<dbReference type="InterPro" id="IPR011333">
    <property type="entry name" value="SKP1/BTB/POZ_sf"/>
</dbReference>
<organism evidence="2 3">
    <name type="scientific">Panagrellus redivivus</name>
    <name type="common">Microworm</name>
    <dbReference type="NCBI Taxonomy" id="6233"/>
    <lineage>
        <taxon>Eukaryota</taxon>
        <taxon>Metazoa</taxon>
        <taxon>Ecdysozoa</taxon>
        <taxon>Nematoda</taxon>
        <taxon>Chromadorea</taxon>
        <taxon>Rhabditida</taxon>
        <taxon>Tylenchina</taxon>
        <taxon>Panagrolaimomorpha</taxon>
        <taxon>Panagrolaimoidea</taxon>
        <taxon>Panagrolaimidae</taxon>
        <taxon>Panagrellus</taxon>
    </lineage>
</organism>
<dbReference type="CDD" id="cd18316">
    <property type="entry name" value="BTB_POZ_KCTD-like"/>
    <property type="match status" value="1"/>
</dbReference>
<dbReference type="PANTHER" id="PTHR11145:SF8">
    <property type="entry name" value="RE57120P"/>
    <property type="match status" value="1"/>
</dbReference>
<dbReference type="InterPro" id="IPR003131">
    <property type="entry name" value="T1-type_BTB"/>
</dbReference>
<dbReference type="Pfam" id="PF02214">
    <property type="entry name" value="BTB_2"/>
    <property type="match status" value="1"/>
</dbReference>
<proteinExistence type="predicted"/>
<evidence type="ECO:0000313" key="2">
    <source>
        <dbReference type="Proteomes" id="UP000492821"/>
    </source>
</evidence>
<dbReference type="WBParaSite" id="Pan_g23163.t1">
    <property type="protein sequence ID" value="Pan_g23163.t1"/>
    <property type="gene ID" value="Pan_g23163"/>
</dbReference>
<reference evidence="3" key="2">
    <citation type="submission" date="2020-10" db="UniProtKB">
        <authorList>
            <consortium name="WormBaseParasite"/>
        </authorList>
    </citation>
    <scope>IDENTIFICATION</scope>
</reference>